<organism evidence="1 2">
    <name type="scientific">Croceibacterium xixiisoli</name>
    <dbReference type="NCBI Taxonomy" id="1476466"/>
    <lineage>
        <taxon>Bacteria</taxon>
        <taxon>Pseudomonadati</taxon>
        <taxon>Pseudomonadota</taxon>
        <taxon>Alphaproteobacteria</taxon>
        <taxon>Sphingomonadales</taxon>
        <taxon>Erythrobacteraceae</taxon>
        <taxon>Croceibacterium</taxon>
    </lineage>
</organism>
<dbReference type="SUPFAM" id="SSF102829">
    <property type="entry name" value="Cell division protein ZapA-like"/>
    <property type="match status" value="1"/>
</dbReference>
<comment type="caution">
    <text evidence="1">The sequence shown here is derived from an EMBL/GenBank/DDBJ whole genome shotgun (WGS) entry which is preliminary data.</text>
</comment>
<dbReference type="InterPro" id="IPR007838">
    <property type="entry name" value="Cell_div_ZapA-like"/>
</dbReference>
<accession>A0A6I4TUP4</accession>
<dbReference type="OrthoDB" id="9797575at2"/>
<dbReference type="Proteomes" id="UP000469430">
    <property type="component" value="Unassembled WGS sequence"/>
</dbReference>
<keyword evidence="2" id="KW-1185">Reference proteome</keyword>
<dbReference type="InterPro" id="IPR036192">
    <property type="entry name" value="Cell_div_ZapA-like_sf"/>
</dbReference>
<keyword evidence="1" id="KW-0132">Cell division</keyword>
<gene>
    <name evidence="1" type="primary">zapA</name>
    <name evidence="1" type="ORF">GRI97_12445</name>
</gene>
<name>A0A6I4TUP4_9SPHN</name>
<dbReference type="AlphaFoldDB" id="A0A6I4TUP4"/>
<proteinExistence type="predicted"/>
<evidence type="ECO:0000313" key="2">
    <source>
        <dbReference type="Proteomes" id="UP000469430"/>
    </source>
</evidence>
<evidence type="ECO:0000313" key="1">
    <source>
        <dbReference type="EMBL" id="MXO99796.1"/>
    </source>
</evidence>
<sequence length="98" mass="10454">MSNAFLTIGGREYTVACGDGEERHIASLGAQIDGKLAQMPGVAGQSEARTLLYAALLLADELHELKNARTAIQPEIVESMADWLESLAARLESELPSA</sequence>
<dbReference type="GO" id="GO:0051301">
    <property type="term" value="P:cell division"/>
    <property type="evidence" value="ECO:0007669"/>
    <property type="project" value="UniProtKB-KW"/>
</dbReference>
<keyword evidence="1" id="KW-0131">Cell cycle</keyword>
<dbReference type="EMBL" id="WTYJ01000002">
    <property type="protein sequence ID" value="MXO99796.1"/>
    <property type="molecule type" value="Genomic_DNA"/>
</dbReference>
<reference evidence="1 2" key="1">
    <citation type="submission" date="2019-12" db="EMBL/GenBank/DDBJ databases">
        <title>Genomic-based taxomic classification of the family Erythrobacteraceae.</title>
        <authorList>
            <person name="Xu L."/>
        </authorList>
    </citation>
    <scope>NUCLEOTIDE SEQUENCE [LARGE SCALE GENOMIC DNA]</scope>
    <source>
        <strain evidence="1 2">S36</strain>
    </source>
</reference>
<dbReference type="RefSeq" id="WP_161391488.1">
    <property type="nucleotide sequence ID" value="NZ_JBHSCP010000001.1"/>
</dbReference>
<dbReference type="Pfam" id="PF05164">
    <property type="entry name" value="ZapA"/>
    <property type="match status" value="1"/>
</dbReference>
<protein>
    <submittedName>
        <fullName evidence="1">Cell division protein ZapA</fullName>
    </submittedName>
</protein>